<dbReference type="Gene3D" id="2.60.200.60">
    <property type="match status" value="1"/>
</dbReference>
<dbReference type="Pfam" id="PF05488">
    <property type="entry name" value="PAAR_motif"/>
    <property type="match status" value="1"/>
</dbReference>
<comment type="caution">
    <text evidence="1">The sequence shown here is derived from an EMBL/GenBank/DDBJ whole genome shotgun (WGS) entry which is preliminary data.</text>
</comment>
<dbReference type="InterPro" id="IPR008727">
    <property type="entry name" value="PAAR_motif"/>
</dbReference>
<dbReference type="RefSeq" id="WP_162218737.1">
    <property type="nucleotide sequence ID" value="NZ_JAAEHK010000012.1"/>
</dbReference>
<organism evidence="1 2">
    <name type="scientific">Vreelandella alkaliphila</name>
    <dbReference type="NCBI Taxonomy" id="272774"/>
    <lineage>
        <taxon>Bacteria</taxon>
        <taxon>Pseudomonadati</taxon>
        <taxon>Pseudomonadota</taxon>
        <taxon>Gammaproteobacteria</taxon>
        <taxon>Oceanospirillales</taxon>
        <taxon>Halomonadaceae</taxon>
        <taxon>Vreelandella</taxon>
    </lineage>
</organism>
<dbReference type="Proteomes" id="UP000480312">
    <property type="component" value="Unassembled WGS sequence"/>
</dbReference>
<protein>
    <recommendedName>
        <fullName evidence="3">PAAR domain-containing protein</fullName>
    </recommendedName>
</protein>
<dbReference type="CDD" id="cd14743">
    <property type="entry name" value="PAAR_CT_1"/>
    <property type="match status" value="1"/>
</dbReference>
<proteinExistence type="predicted"/>
<accession>A0A7C9NXC5</accession>
<evidence type="ECO:0000313" key="1">
    <source>
        <dbReference type="EMBL" id="NDL70851.1"/>
    </source>
</evidence>
<dbReference type="AlphaFoldDB" id="A0A7C9NXC5"/>
<reference evidence="1 2" key="1">
    <citation type="submission" date="2020-01" db="EMBL/GenBank/DDBJ databases">
        <title>Whole genome sequencing of Halomonas alkaliphila strain LS44.</title>
        <authorList>
            <person name="Kumar S."/>
            <person name="Paul D."/>
            <person name="Shouche Y."/>
            <person name="Suryavanshi M.V."/>
        </authorList>
    </citation>
    <scope>NUCLEOTIDE SEQUENCE [LARGE SCALE GENOMIC DNA]</scope>
    <source>
        <strain evidence="1 2">LS44</strain>
    </source>
</reference>
<name>A0A7C9NXC5_9GAMM</name>
<gene>
    <name evidence="1" type="ORF">GPL32_10090</name>
</gene>
<sequence length="161" mass="16433">MEQAKLGDQVACPCKGGPHRIVSAASTTFVDGVPAARVGDRSSCGASIVTGLDWYTIEGAAAAIHGSQTSCGGTVIAASSAVTGQPSGGASASSLPGIQPPRYNRRVVLRDEYGSPLANQPYRLVLESGETKEGKTNAEGEADLMDSELAAKVVDVLIRSS</sequence>
<evidence type="ECO:0000313" key="2">
    <source>
        <dbReference type="Proteomes" id="UP000480312"/>
    </source>
</evidence>
<dbReference type="OrthoDB" id="7064929at2"/>
<evidence type="ECO:0008006" key="3">
    <source>
        <dbReference type="Google" id="ProtNLM"/>
    </source>
</evidence>
<dbReference type="EMBL" id="JAAEHK010000012">
    <property type="protein sequence ID" value="NDL70851.1"/>
    <property type="molecule type" value="Genomic_DNA"/>
</dbReference>